<dbReference type="EMBL" id="JBBPCC010000005">
    <property type="protein sequence ID" value="MEK8128373.1"/>
    <property type="molecule type" value="Genomic_DNA"/>
</dbReference>
<evidence type="ECO:0000313" key="1">
    <source>
        <dbReference type="EMBL" id="MEK8128373.1"/>
    </source>
</evidence>
<organism evidence="1 2">
    <name type="scientific">Paenibacillus filicis</name>
    <dbReference type="NCBI Taxonomy" id="669464"/>
    <lineage>
        <taxon>Bacteria</taxon>
        <taxon>Bacillati</taxon>
        <taxon>Bacillota</taxon>
        <taxon>Bacilli</taxon>
        <taxon>Bacillales</taxon>
        <taxon>Paenibacillaceae</taxon>
        <taxon>Paenibacillus</taxon>
    </lineage>
</organism>
<reference evidence="1 2" key="1">
    <citation type="submission" date="2024-04" db="EMBL/GenBank/DDBJ databases">
        <title>draft genome sequnece of Paenibacillus filicis.</title>
        <authorList>
            <person name="Kim D.-U."/>
        </authorList>
    </citation>
    <scope>NUCLEOTIDE SEQUENCE [LARGE SCALE GENOMIC DNA]</scope>
    <source>
        <strain evidence="1 2">KACC14197</strain>
    </source>
</reference>
<protein>
    <submittedName>
        <fullName evidence="1">Uncharacterized protein</fullName>
    </submittedName>
</protein>
<comment type="caution">
    <text evidence="1">The sequence shown here is derived from an EMBL/GenBank/DDBJ whole genome shotgun (WGS) entry which is preliminary data.</text>
</comment>
<accession>A0ABU9DJX9</accession>
<gene>
    <name evidence="1" type="ORF">WMW72_10705</name>
</gene>
<name>A0ABU9DJX9_9BACL</name>
<dbReference type="Proteomes" id="UP001469365">
    <property type="component" value="Unassembled WGS sequence"/>
</dbReference>
<evidence type="ECO:0000313" key="2">
    <source>
        <dbReference type="Proteomes" id="UP001469365"/>
    </source>
</evidence>
<sequence length="63" mass="7067">MDAKYVALLSKIQDRNVKFVLTEIINDMEKKAAIQPVDAIGKLMPLMARGPVGNDRNIRMIPD</sequence>
<proteinExistence type="predicted"/>
<dbReference type="RefSeq" id="WP_341415440.1">
    <property type="nucleotide sequence ID" value="NZ_JBBPCC010000005.1"/>
</dbReference>
<keyword evidence="2" id="KW-1185">Reference proteome</keyword>